<sequence length="764" mass="85642">MSRGKIRASSEICADCNAQDPAWASINRGVLICDECCSIHRSLGRHISQIKSLKKGSWSPTQLAMLHQLVSFRANDIWEHTLLEPTQNKQGRRKPNPRDQIHPTKADFIRAKYQFLAFNKRPANGEVSSVEDLSKQLYSCVRTSNLETSLRLLSLGADANYINMERGSTPLHIAAQAGQTAQVELLGVYGADPGAMDVFSKTPADLARAEGHTDLADRLVECQYELTDRLAYYLCERKPDHRTGQHFIIPEMADSSLDLSELAKQAKIKLQALPNNLFEELACDVYDEVDRRETEQIWLSTQTQHSTAMTERQTVPFLPVNPSFSATRNQGRQKLARFNAREFATLVIDILSDARRRQCGITSPVHIVEQESSESKKPVEKKRPNSQRVVKTSSLSDDEPLYDTVASDEDYSSIDNPDLKEEALAETEEESKRPELKYGIGMQRFSPSSMMSFSESATSDHSDGPITLEEYLHTKRQLAESEMRLKQLSHKDKSNKQKIDLLNDMVQKLMQENAELRSGKFPETIPNGHEATDATGQVQLRAHRVAARPASMFEPRMQKNTSQSKQKTAVTLNTVQQRLVEDHEVPYECTDVTTDTQASSGDSDYDNANKEPSPGPSEISETAEASSVASGVEPTTAPSGEQTSEDEKQDNLPSQEEVVKKTDRITKKIQELLHSAQEGKDESYIPSSERIELAVKDMAFIFPEEIKSNKIEHALHLLVTSASKLKEEVQKLPADLDRRLKTQQVIQCAYDIAKAAKNLVQLFQ</sequence>
<dbReference type="Gene3D" id="1.10.220.150">
    <property type="entry name" value="Arf GTPase activating protein"/>
    <property type="match status" value="1"/>
</dbReference>
<dbReference type="SMART" id="SM00555">
    <property type="entry name" value="GIT"/>
    <property type="match status" value="2"/>
</dbReference>
<dbReference type="InterPro" id="IPR013724">
    <property type="entry name" value="GIT_SHD"/>
</dbReference>
<dbReference type="Pfam" id="PF08518">
    <property type="entry name" value="GIT_SHD"/>
    <property type="match status" value="2"/>
</dbReference>
<dbReference type="Pfam" id="PF16559">
    <property type="entry name" value="GIT_CC"/>
    <property type="match status" value="1"/>
</dbReference>
<keyword evidence="3" id="KW-0677">Repeat</keyword>
<dbReference type="PANTHER" id="PTHR46097">
    <property type="entry name" value="G PROTEIN-COUPLED RECEPTOR KINASE INTERACTING ARFGAP"/>
    <property type="match status" value="1"/>
</dbReference>
<protein>
    <submittedName>
        <fullName evidence="9">Uncharacterized protein</fullName>
    </submittedName>
</protein>
<dbReference type="PROSITE" id="PS50115">
    <property type="entry name" value="ARFGAP"/>
    <property type="match status" value="1"/>
</dbReference>
<feature type="compositionally biased region" description="Polar residues" evidence="8">
    <location>
        <begin position="558"/>
        <end position="577"/>
    </location>
</feature>
<dbReference type="Pfam" id="PF12205">
    <property type="entry name" value="GIT1_C"/>
    <property type="match status" value="1"/>
</dbReference>
<dbReference type="InterPro" id="IPR002110">
    <property type="entry name" value="Ankyrin_rpt"/>
</dbReference>
<dbReference type="InterPro" id="IPR022018">
    <property type="entry name" value="GIT1_C"/>
</dbReference>
<gene>
    <name evidence="9" type="ORF">OFUS_LOCUS25485</name>
</gene>
<dbReference type="AlphaFoldDB" id="A0A8J1XP77"/>
<dbReference type="Gene3D" id="1.25.40.20">
    <property type="entry name" value="Ankyrin repeat-containing domain"/>
    <property type="match status" value="1"/>
</dbReference>
<keyword evidence="7" id="KW-0175">Coiled coil</keyword>
<dbReference type="InterPro" id="IPR038508">
    <property type="entry name" value="ArfGAP_dom_sf"/>
</dbReference>
<dbReference type="SUPFAM" id="SSF48403">
    <property type="entry name" value="Ankyrin repeat"/>
    <property type="match status" value="1"/>
</dbReference>
<dbReference type="GO" id="GO:0032012">
    <property type="term" value="P:regulation of ARF protein signal transduction"/>
    <property type="evidence" value="ECO:0007669"/>
    <property type="project" value="InterPro"/>
</dbReference>
<dbReference type="Pfam" id="PF01412">
    <property type="entry name" value="ArfGap"/>
    <property type="match status" value="1"/>
</dbReference>
<dbReference type="PROSITE" id="PS50297">
    <property type="entry name" value="ANK_REP_REGION"/>
    <property type="match status" value="1"/>
</dbReference>
<keyword evidence="5" id="KW-0862">Zinc</keyword>
<dbReference type="InterPro" id="IPR037278">
    <property type="entry name" value="ARFGAP/RecO"/>
</dbReference>
<dbReference type="InterPro" id="IPR001164">
    <property type="entry name" value="ArfGAP_dom"/>
</dbReference>
<dbReference type="GO" id="GO:0007420">
    <property type="term" value="P:brain development"/>
    <property type="evidence" value="ECO:0007669"/>
    <property type="project" value="InterPro"/>
</dbReference>
<dbReference type="GO" id="GO:0098793">
    <property type="term" value="C:presynapse"/>
    <property type="evidence" value="ECO:0007669"/>
    <property type="project" value="GOC"/>
</dbReference>
<evidence type="ECO:0000256" key="4">
    <source>
        <dbReference type="ARBA" id="ARBA00022771"/>
    </source>
</evidence>
<comment type="caution">
    <text evidence="9">The sequence shown here is derived from an EMBL/GenBank/DDBJ whole genome shotgun (WGS) entry which is preliminary data.</text>
</comment>
<dbReference type="OrthoDB" id="5588096at2759"/>
<dbReference type="SUPFAM" id="SSF57863">
    <property type="entry name" value="ArfGap/RecO-like zinc finger"/>
    <property type="match status" value="1"/>
</dbReference>
<keyword evidence="1" id="KW-0343">GTPase activation</keyword>
<dbReference type="GO" id="GO:0005096">
    <property type="term" value="F:GTPase activator activity"/>
    <property type="evidence" value="ECO:0007669"/>
    <property type="project" value="UniProtKB-KW"/>
</dbReference>
<dbReference type="InterPro" id="IPR036770">
    <property type="entry name" value="Ankyrin_rpt-contain_sf"/>
</dbReference>
<evidence type="ECO:0000256" key="7">
    <source>
        <dbReference type="ARBA" id="ARBA00023054"/>
    </source>
</evidence>
<dbReference type="InterPro" id="IPR047161">
    <property type="entry name" value="GIT-like"/>
</dbReference>
<feature type="region of interest" description="Disordered" evidence="8">
    <location>
        <begin position="549"/>
        <end position="661"/>
    </location>
</feature>
<evidence type="ECO:0000313" key="10">
    <source>
        <dbReference type="Proteomes" id="UP000749559"/>
    </source>
</evidence>
<dbReference type="PANTHER" id="PTHR46097:SF3">
    <property type="entry name" value="ARF GTPASE-ACTIVATING PROTEIN GIT"/>
    <property type="match status" value="1"/>
</dbReference>
<feature type="compositionally biased region" description="Basic and acidic residues" evidence="8">
    <location>
        <begin position="373"/>
        <end position="383"/>
    </location>
</feature>
<evidence type="ECO:0000256" key="5">
    <source>
        <dbReference type="ARBA" id="ARBA00022833"/>
    </source>
</evidence>
<dbReference type="EMBL" id="CAIIXF020000012">
    <property type="protein sequence ID" value="CAH1801720.1"/>
    <property type="molecule type" value="Genomic_DNA"/>
</dbReference>
<accession>A0A8J1XP77</accession>
<keyword evidence="2" id="KW-0479">Metal-binding</keyword>
<dbReference type="GO" id="GO:0036465">
    <property type="term" value="P:synaptic vesicle recycling"/>
    <property type="evidence" value="ECO:0007669"/>
    <property type="project" value="TreeGrafter"/>
</dbReference>
<dbReference type="PRINTS" id="PR00405">
    <property type="entry name" value="REVINTRACTNG"/>
</dbReference>
<organism evidence="9 10">
    <name type="scientific">Owenia fusiformis</name>
    <name type="common">Polychaete worm</name>
    <dbReference type="NCBI Taxonomy" id="6347"/>
    <lineage>
        <taxon>Eukaryota</taxon>
        <taxon>Metazoa</taxon>
        <taxon>Spiralia</taxon>
        <taxon>Lophotrochozoa</taxon>
        <taxon>Annelida</taxon>
        <taxon>Polychaeta</taxon>
        <taxon>Sedentaria</taxon>
        <taxon>Canalipalpata</taxon>
        <taxon>Sabellida</taxon>
        <taxon>Oweniida</taxon>
        <taxon>Oweniidae</taxon>
        <taxon>Owenia</taxon>
    </lineage>
</organism>
<evidence type="ECO:0000256" key="6">
    <source>
        <dbReference type="ARBA" id="ARBA00023043"/>
    </source>
</evidence>
<feature type="region of interest" description="Disordered" evidence="8">
    <location>
        <begin position="369"/>
        <end position="433"/>
    </location>
</feature>
<dbReference type="GO" id="GO:0008270">
    <property type="term" value="F:zinc ion binding"/>
    <property type="evidence" value="ECO:0007669"/>
    <property type="project" value="UniProtKB-KW"/>
</dbReference>
<proteinExistence type="predicted"/>
<dbReference type="GO" id="GO:0008277">
    <property type="term" value="P:regulation of G protein-coupled receptor signaling pathway"/>
    <property type="evidence" value="ECO:0007669"/>
    <property type="project" value="TreeGrafter"/>
</dbReference>
<keyword evidence="10" id="KW-1185">Reference proteome</keyword>
<dbReference type="CDD" id="cd08833">
    <property type="entry name" value="ArfGap_GIT"/>
    <property type="match status" value="1"/>
</dbReference>
<feature type="compositionally biased region" description="Polar residues" evidence="8">
    <location>
        <begin position="591"/>
        <end position="602"/>
    </location>
</feature>
<feature type="compositionally biased region" description="Polar residues" evidence="8">
    <location>
        <begin position="619"/>
        <end position="629"/>
    </location>
</feature>
<dbReference type="SMART" id="SM00105">
    <property type="entry name" value="ArfGap"/>
    <property type="match status" value="1"/>
</dbReference>
<feature type="compositionally biased region" description="Acidic residues" evidence="8">
    <location>
        <begin position="396"/>
        <end position="412"/>
    </location>
</feature>
<evidence type="ECO:0000256" key="1">
    <source>
        <dbReference type="ARBA" id="ARBA00022468"/>
    </source>
</evidence>
<dbReference type="GO" id="GO:0031267">
    <property type="term" value="F:small GTPase binding"/>
    <property type="evidence" value="ECO:0007669"/>
    <property type="project" value="TreeGrafter"/>
</dbReference>
<dbReference type="Proteomes" id="UP000749559">
    <property type="component" value="Unassembled WGS sequence"/>
</dbReference>
<evidence type="ECO:0000256" key="8">
    <source>
        <dbReference type="SAM" id="MobiDB-lite"/>
    </source>
</evidence>
<dbReference type="Gene3D" id="1.20.120.330">
    <property type="entry name" value="Nucleotidyltransferases domain 2"/>
    <property type="match status" value="1"/>
</dbReference>
<reference evidence="9" key="1">
    <citation type="submission" date="2022-03" db="EMBL/GenBank/DDBJ databases">
        <authorList>
            <person name="Martin C."/>
        </authorList>
    </citation>
    <scope>NUCLEOTIDE SEQUENCE</scope>
</reference>
<dbReference type="Gene3D" id="1.20.5.170">
    <property type="match status" value="1"/>
</dbReference>
<evidence type="ECO:0000256" key="3">
    <source>
        <dbReference type="ARBA" id="ARBA00022737"/>
    </source>
</evidence>
<evidence type="ECO:0000313" key="9">
    <source>
        <dbReference type="EMBL" id="CAH1801720.1"/>
    </source>
</evidence>
<keyword evidence="4" id="KW-0863">Zinc-finger</keyword>
<keyword evidence="6" id="KW-0040">ANK repeat</keyword>
<evidence type="ECO:0000256" key="2">
    <source>
        <dbReference type="ARBA" id="ARBA00022723"/>
    </source>
</evidence>
<dbReference type="InterPro" id="IPR032352">
    <property type="entry name" value="GIT1/2_CC"/>
</dbReference>
<dbReference type="PROSITE" id="PS50088">
    <property type="entry name" value="ANK_REPEAT"/>
    <property type="match status" value="1"/>
</dbReference>
<name>A0A8J1XP77_OWEFU</name>
<feature type="compositionally biased region" description="Polar residues" evidence="8">
    <location>
        <begin position="386"/>
        <end position="395"/>
    </location>
</feature>
<dbReference type="Pfam" id="PF12796">
    <property type="entry name" value="Ank_2"/>
    <property type="match status" value="1"/>
</dbReference>